<evidence type="ECO:0000256" key="3">
    <source>
        <dbReference type="ARBA" id="ARBA00022692"/>
    </source>
</evidence>
<dbReference type="RefSeq" id="WP_015902881.1">
    <property type="nucleotide sequence ID" value="NC_012108.1"/>
</dbReference>
<evidence type="ECO:0000313" key="8">
    <source>
        <dbReference type="Proteomes" id="UP000000442"/>
    </source>
</evidence>
<evidence type="ECO:0000256" key="2">
    <source>
        <dbReference type="ARBA" id="ARBA00022475"/>
    </source>
</evidence>
<proteinExistence type="predicted"/>
<dbReference type="GO" id="GO:0015171">
    <property type="term" value="F:amino acid transmembrane transporter activity"/>
    <property type="evidence" value="ECO:0007669"/>
    <property type="project" value="TreeGrafter"/>
</dbReference>
<keyword evidence="2" id="KW-1003">Cell membrane</keyword>
<dbReference type="KEGG" id="dat:HRM2_09800"/>
<organism evidence="7 8">
    <name type="scientific">Desulforapulum autotrophicum (strain ATCC 43914 / DSM 3382 / VKM B-1955 / HRM2)</name>
    <name type="common">Desulfobacterium autotrophicum</name>
    <dbReference type="NCBI Taxonomy" id="177437"/>
    <lineage>
        <taxon>Bacteria</taxon>
        <taxon>Pseudomonadati</taxon>
        <taxon>Thermodesulfobacteriota</taxon>
        <taxon>Desulfobacteria</taxon>
        <taxon>Desulfobacterales</taxon>
        <taxon>Desulfobacteraceae</taxon>
        <taxon>Desulforapulum</taxon>
    </lineage>
</organism>
<evidence type="ECO:0000256" key="6">
    <source>
        <dbReference type="SAM" id="Phobius"/>
    </source>
</evidence>
<feature type="transmembrane region" description="Helical" evidence="6">
    <location>
        <begin position="6"/>
        <end position="25"/>
    </location>
</feature>
<dbReference type="PANTHER" id="PTHR30086:SF20">
    <property type="entry name" value="ARGININE EXPORTER PROTEIN ARGO-RELATED"/>
    <property type="match status" value="1"/>
</dbReference>
<comment type="subcellular location">
    <subcellularLocation>
        <location evidence="1">Cell membrane</location>
        <topology evidence="1">Multi-pass membrane protein</topology>
    </subcellularLocation>
</comment>
<feature type="transmembrane region" description="Helical" evidence="6">
    <location>
        <begin position="104"/>
        <end position="125"/>
    </location>
</feature>
<name>C0QKM1_DESAH</name>
<dbReference type="GO" id="GO:0005886">
    <property type="term" value="C:plasma membrane"/>
    <property type="evidence" value="ECO:0007669"/>
    <property type="project" value="UniProtKB-SubCell"/>
</dbReference>
<dbReference type="EMBL" id="CP001087">
    <property type="protein sequence ID" value="ACN14092.1"/>
    <property type="molecule type" value="Genomic_DNA"/>
</dbReference>
<keyword evidence="8" id="KW-1185">Reference proteome</keyword>
<sequence length="198" mass="20731">MMLPFMQGFGTGGGLIVAIGAQNAFVLSQGVRKNHPLIIALTCIVCDAVFITAGIAGFGTAVASNPLLSQWVAWGGAAFLFFYGAGSLRSAITGGSLDADGQAALSVKAAVTTTLAVTLLNPHFYLDTVVLLGGISSRFQGQNRMSFWAGSIAASILWFLSLSFGARLLAPLFRQQIAWRILDSLVCLTMWGIAASLV</sequence>
<evidence type="ECO:0000256" key="4">
    <source>
        <dbReference type="ARBA" id="ARBA00022989"/>
    </source>
</evidence>
<feature type="transmembrane region" description="Helical" evidence="6">
    <location>
        <begin position="37"/>
        <end position="59"/>
    </location>
</feature>
<dbReference type="HOGENOM" id="CLU_087840_0_1_7"/>
<dbReference type="Pfam" id="PF01810">
    <property type="entry name" value="LysE"/>
    <property type="match status" value="1"/>
</dbReference>
<feature type="transmembrane region" description="Helical" evidence="6">
    <location>
        <begin position="145"/>
        <end position="165"/>
    </location>
</feature>
<dbReference type="STRING" id="177437.HRM2_09800"/>
<dbReference type="PANTHER" id="PTHR30086">
    <property type="entry name" value="ARGININE EXPORTER PROTEIN ARGO"/>
    <property type="match status" value="1"/>
</dbReference>
<dbReference type="eggNOG" id="COG1279">
    <property type="taxonomic scope" value="Bacteria"/>
</dbReference>
<dbReference type="AlphaFoldDB" id="C0QKM1"/>
<keyword evidence="4 6" id="KW-1133">Transmembrane helix</keyword>
<protein>
    <submittedName>
        <fullName evidence="7">LysE1</fullName>
    </submittedName>
</protein>
<dbReference type="InterPro" id="IPR001123">
    <property type="entry name" value="LeuE-type"/>
</dbReference>
<feature type="transmembrane region" description="Helical" evidence="6">
    <location>
        <begin position="71"/>
        <end position="92"/>
    </location>
</feature>
<keyword evidence="3 6" id="KW-0812">Transmembrane</keyword>
<evidence type="ECO:0000256" key="5">
    <source>
        <dbReference type="ARBA" id="ARBA00023136"/>
    </source>
</evidence>
<reference evidence="7 8" key="1">
    <citation type="journal article" date="2009" name="Environ. Microbiol.">
        <title>Genome sequence of Desulfobacterium autotrophicum HRM2, a marine sulfate reducer oxidizing organic carbon completely to carbon dioxide.</title>
        <authorList>
            <person name="Strittmatter A.W."/>
            <person name="Liesegang H."/>
            <person name="Rabus R."/>
            <person name="Decker I."/>
            <person name="Amann J."/>
            <person name="Andres S."/>
            <person name="Henne A."/>
            <person name="Fricke W.F."/>
            <person name="Martinez-Arias R."/>
            <person name="Bartels D."/>
            <person name="Goesmann A."/>
            <person name="Krause L."/>
            <person name="Puehler A."/>
            <person name="Klenk H.P."/>
            <person name="Richter M."/>
            <person name="Schuler M."/>
            <person name="Gloeckner F.O."/>
            <person name="Meyerdierks A."/>
            <person name="Gottschalk G."/>
            <person name="Amann R."/>
        </authorList>
    </citation>
    <scope>NUCLEOTIDE SEQUENCE [LARGE SCALE GENOMIC DNA]</scope>
    <source>
        <strain evidence="8">ATCC 43914 / DSM 3382 / HRM2</strain>
    </source>
</reference>
<keyword evidence="5 6" id="KW-0472">Membrane</keyword>
<accession>C0QKM1</accession>
<dbReference type="Proteomes" id="UP000000442">
    <property type="component" value="Chromosome"/>
</dbReference>
<evidence type="ECO:0000313" key="7">
    <source>
        <dbReference type="EMBL" id="ACN14092.1"/>
    </source>
</evidence>
<evidence type="ECO:0000256" key="1">
    <source>
        <dbReference type="ARBA" id="ARBA00004651"/>
    </source>
</evidence>
<gene>
    <name evidence="7" type="primary">lysE1</name>
    <name evidence="7" type="ordered locus">HRM2_09800</name>
</gene>